<dbReference type="EMBL" id="JAWIZZ010000047">
    <property type="protein sequence ID" value="KAK5779593.1"/>
    <property type="molecule type" value="Genomic_DNA"/>
</dbReference>
<keyword evidence="2" id="KW-1185">Reference proteome</keyword>
<dbReference type="Proteomes" id="UP001306508">
    <property type="component" value="Unassembled WGS sequence"/>
</dbReference>
<evidence type="ECO:0000313" key="1">
    <source>
        <dbReference type="EMBL" id="KAK5779593.1"/>
    </source>
</evidence>
<dbReference type="InterPro" id="IPR013320">
    <property type="entry name" value="ConA-like_dom_sf"/>
</dbReference>
<protein>
    <submittedName>
        <fullName evidence="1">Uncharacterized protein</fullName>
    </submittedName>
</protein>
<name>A0AAN7WSU4_9SACH</name>
<dbReference type="AlphaFoldDB" id="A0AAN7WSU4"/>
<reference evidence="2" key="1">
    <citation type="submission" date="2023-07" db="EMBL/GenBank/DDBJ databases">
        <title>A draft genome of Kazachstania heterogenica Y-27499.</title>
        <authorList>
            <person name="Donic C."/>
            <person name="Kralova J.S."/>
            <person name="Fidel L."/>
            <person name="Ben-Dor S."/>
            <person name="Jung S."/>
        </authorList>
    </citation>
    <scope>NUCLEOTIDE SEQUENCE [LARGE SCALE GENOMIC DNA]</scope>
    <source>
        <strain evidence="2">Y27499</strain>
    </source>
</reference>
<dbReference type="SUPFAM" id="SSF49899">
    <property type="entry name" value="Concanavalin A-like lectins/glucanases"/>
    <property type="match status" value="1"/>
</dbReference>
<sequence>MSSLINGRVNVLKNILNLETISDNKNRSAIDVLFIELLTKYDKICNSGSIKEYVEVWIAKYFDIFYETDNFIMSDFNNWRVLFDSLKLIDGVHIKNNIEDILISQFILSFCEISVINLQKLAASTELRTTLQKCIFDSGFVGDSVDSVPIPIKNLIKLYSMLLSVTCSTRDIMDIVYLLPSNLAFMIFDNICDHFNNLSLVNQIIFENYYHHMKFEIEAELQKKDMTIQLWVELNDTTHQRILTLGTDLIIEIHHGNLCLCNQEFILGLFDNFEFESHLLYQISLSYICSTGEWILYVNDELKQCFTIYCSERPKITYVEIGSFICSLKLYSLNIWSLEMSIDMVKVMYTLGPTYKPQISSNDYYWGLLRNFPEGYLEALYYMTESTCLVFKEFQQHLKNLTLQNLALHYDLEDTIQKFRKDSCQFQLNFNYGHESSSNKCYFLYTENIQSKLITINIFNIIIYQMQSATSPDIIFQYTSLIFDLCNDPTLLLFFQKSVGFDLLAHILYQVYVKNYQRGLSFEFLNLFLQFCGWNTENMKISMLKNSNAYKHLIINFDLWIYPHTVQNNKKIELVRYIFFHLSMLQEINKYREYNGIELKKIDAFTTICCYLYGNENEIFKKLTDSIISTLYILIINDSSRVNYNLIWQIIIVSLENDKLYNIQLFIDVLNQVLNYMETIKDYKFFNLHSANLLLYLTSLMSQKLLGITVLIKLLFQHFSINEQLYKKFLIQDGIKLLFSILTQCQIDCLFDILPIIINFSTNRDICNSLDIENIHDFQFCNFESRLPFVCLSIDIVEWMVNNFSQITSEKNLQKLLSIFVQEIVNTSNDFKNIIINNLNLLSHLSNLLFTLHNMDNSETYQGISKILANFLSNIIIEVIKVKQNAGIQLSNLYGYESYFDDNYLKTYHIENCNYVDLIFVETILPDILIKLLDNESTLISELKQNTLMIKNIFDLLNELKDYFALMTYNTSTLRQVYELLFICGEVVLSMTPTFSRLFSKYYMLLSNFSKDYCRMVLNNDINNWISSDCEEFDSALVKYQSSIYSLNSHKNIHDVTQYLLFTLMYRLCLGKTSRMLIPAIRALVMFNYENLEDLIVEPYQNCESLRIYMKQFLSSNDEVILGSVNTITDSILNGCTISFYQKKVNKCANRWLYAKPIIKDNLNEIIFERKYRYANFNRLEGEKLNISLSECVRRKTKIINDIIVKKINSYLIKIQEHEKNQEYKKIQINSEIRHLHDVKNKKISNNLTISNEENSERMRNKIVPW</sequence>
<evidence type="ECO:0000313" key="2">
    <source>
        <dbReference type="Proteomes" id="UP001306508"/>
    </source>
</evidence>
<accession>A0AAN7WSU4</accession>
<organism evidence="1 2">
    <name type="scientific">Arxiozyma heterogenica</name>
    <dbReference type="NCBI Taxonomy" id="278026"/>
    <lineage>
        <taxon>Eukaryota</taxon>
        <taxon>Fungi</taxon>
        <taxon>Dikarya</taxon>
        <taxon>Ascomycota</taxon>
        <taxon>Saccharomycotina</taxon>
        <taxon>Saccharomycetes</taxon>
        <taxon>Saccharomycetales</taxon>
        <taxon>Saccharomycetaceae</taxon>
        <taxon>Arxiozyma</taxon>
    </lineage>
</organism>
<gene>
    <name evidence="1" type="ORF">RI543_003485</name>
</gene>
<comment type="caution">
    <text evidence="1">The sequence shown here is derived from an EMBL/GenBank/DDBJ whole genome shotgun (WGS) entry which is preliminary data.</text>
</comment>
<proteinExistence type="predicted"/>